<name>A0ABV2TXP8_9FLAO</name>
<dbReference type="Proteomes" id="UP001549773">
    <property type="component" value="Unassembled WGS sequence"/>
</dbReference>
<evidence type="ECO:0000313" key="3">
    <source>
        <dbReference type="Proteomes" id="UP001549773"/>
    </source>
</evidence>
<evidence type="ECO:0000313" key="2">
    <source>
        <dbReference type="EMBL" id="MET7029250.1"/>
    </source>
</evidence>
<protein>
    <submittedName>
        <fullName evidence="2">Uncharacterized protein</fullName>
    </submittedName>
</protein>
<dbReference type="EMBL" id="JBEWYP010000003">
    <property type="protein sequence ID" value="MET7029250.1"/>
    <property type="molecule type" value="Genomic_DNA"/>
</dbReference>
<dbReference type="RefSeq" id="WP_354618071.1">
    <property type="nucleotide sequence ID" value="NZ_JBEWYP010000003.1"/>
</dbReference>
<keyword evidence="1" id="KW-0472">Membrane</keyword>
<accession>A0ABV2TXP8</accession>
<feature type="transmembrane region" description="Helical" evidence="1">
    <location>
        <begin position="89"/>
        <end position="106"/>
    </location>
</feature>
<reference evidence="2 3" key="1">
    <citation type="submission" date="2024-07" db="EMBL/GenBank/DDBJ databases">
        <title>The genome sequence of type strain Sediminicola luteus GDMCC 1.2596T.</title>
        <authorList>
            <person name="Liu Y."/>
        </authorList>
    </citation>
    <scope>NUCLEOTIDE SEQUENCE [LARGE SCALE GENOMIC DNA]</scope>
    <source>
        <strain evidence="2 3">GDMCC 1.2596</strain>
    </source>
</reference>
<evidence type="ECO:0000256" key="1">
    <source>
        <dbReference type="SAM" id="Phobius"/>
    </source>
</evidence>
<gene>
    <name evidence="2" type="ORF">ABXZ32_07575</name>
</gene>
<comment type="caution">
    <text evidence="2">The sequence shown here is derived from an EMBL/GenBank/DDBJ whole genome shotgun (WGS) entry which is preliminary data.</text>
</comment>
<keyword evidence="1" id="KW-1133">Transmembrane helix</keyword>
<proteinExistence type="predicted"/>
<feature type="transmembrane region" description="Helical" evidence="1">
    <location>
        <begin position="16"/>
        <end position="33"/>
    </location>
</feature>
<feature type="transmembrane region" description="Helical" evidence="1">
    <location>
        <begin position="121"/>
        <end position="138"/>
    </location>
</feature>
<sequence>MKEQETPKTKKAKKKLLIESLMVFLIILAPFIFKAHEYLPKEQGATFTFLGMTFDSNGFGTMELYGWFMVGKIIPLYLFIIWFFTSKDWWYHIILIPICMYSFQIFETVYGSDDYVDTDNVLWILPVCMVITPIVYFIRIKLYDKHVHGIDLDAMDAELKMLQERERLRMEKEALKTKKL</sequence>
<feature type="transmembrane region" description="Helical" evidence="1">
    <location>
        <begin position="64"/>
        <end position="84"/>
    </location>
</feature>
<organism evidence="2 3">
    <name type="scientific">Sediminicola luteus</name>
    <dbReference type="NCBI Taxonomy" id="319238"/>
    <lineage>
        <taxon>Bacteria</taxon>
        <taxon>Pseudomonadati</taxon>
        <taxon>Bacteroidota</taxon>
        <taxon>Flavobacteriia</taxon>
        <taxon>Flavobacteriales</taxon>
        <taxon>Flavobacteriaceae</taxon>
        <taxon>Sediminicola</taxon>
    </lineage>
</organism>
<keyword evidence="1" id="KW-0812">Transmembrane</keyword>
<keyword evidence="3" id="KW-1185">Reference proteome</keyword>